<dbReference type="AlphaFoldDB" id="A0A5S6QY34"/>
<dbReference type="Pfam" id="PF13238">
    <property type="entry name" value="AAA_18"/>
    <property type="match status" value="1"/>
</dbReference>
<accession>A0A5S6QY34</accession>
<evidence type="ECO:0000313" key="9">
    <source>
        <dbReference type="WBParaSite" id="TMUE_3000011822.1"/>
    </source>
</evidence>
<dbReference type="STRING" id="70415.A0A5S6QY34"/>
<dbReference type="GO" id="GO:0005634">
    <property type="term" value="C:nucleus"/>
    <property type="evidence" value="ECO:0007669"/>
    <property type="project" value="TreeGrafter"/>
</dbReference>
<dbReference type="InterPro" id="IPR027417">
    <property type="entry name" value="P-loop_NTPase"/>
</dbReference>
<dbReference type="Gene3D" id="3.40.50.300">
    <property type="entry name" value="P-loop containing nucleotide triphosphate hydrolases"/>
    <property type="match status" value="1"/>
</dbReference>
<evidence type="ECO:0000256" key="3">
    <source>
        <dbReference type="ARBA" id="ARBA00022679"/>
    </source>
</evidence>
<dbReference type="GO" id="GO:0016887">
    <property type="term" value="F:ATP hydrolysis activity"/>
    <property type="evidence" value="ECO:0007669"/>
    <property type="project" value="InterPro"/>
</dbReference>
<organism evidence="8 9">
    <name type="scientific">Trichuris muris</name>
    <name type="common">Mouse whipworm</name>
    <dbReference type="NCBI Taxonomy" id="70415"/>
    <lineage>
        <taxon>Eukaryota</taxon>
        <taxon>Metazoa</taxon>
        <taxon>Ecdysozoa</taxon>
        <taxon>Nematoda</taxon>
        <taxon>Enoplea</taxon>
        <taxon>Dorylaimia</taxon>
        <taxon>Trichinellida</taxon>
        <taxon>Trichuridae</taxon>
        <taxon>Trichuris</taxon>
    </lineage>
</organism>
<keyword evidence="1" id="KW-0690">Ribosome biogenesis</keyword>
<keyword evidence="7" id="KW-0472">Membrane</keyword>
<name>A0A5S6QY34_TRIMR</name>
<evidence type="ECO:0000313" key="8">
    <source>
        <dbReference type="Proteomes" id="UP000046395"/>
    </source>
</evidence>
<proteinExistence type="predicted"/>
<dbReference type="PANTHER" id="PTHR12595:SF0">
    <property type="entry name" value="ADENYLATE KINASE ISOENZYME 6"/>
    <property type="match status" value="1"/>
</dbReference>
<evidence type="ECO:0000256" key="2">
    <source>
        <dbReference type="ARBA" id="ARBA00022552"/>
    </source>
</evidence>
<sequence length="187" mass="21378">MQICRILASNDFVGIVCAFDFVLEWFGVVSQIFLSQGHPPLQVINISDFAREHGFLKEYDERFLCPVIDERRLFDYIEPNLLRGGCIVDYHDSGLLTARTIDAVFVLRCSTEILYDRLVARGYGPTKIQGNIECEIFEPLVQEALMSFAHDRVFDLENNCEDDIERNANFIVSKYRALINSGDQPSS</sequence>
<evidence type="ECO:0000256" key="4">
    <source>
        <dbReference type="ARBA" id="ARBA00022741"/>
    </source>
</evidence>
<dbReference type="GO" id="GO:0005737">
    <property type="term" value="C:cytoplasm"/>
    <property type="evidence" value="ECO:0007669"/>
    <property type="project" value="TreeGrafter"/>
</dbReference>
<keyword evidence="6" id="KW-0067">ATP-binding</keyword>
<reference evidence="9" key="1">
    <citation type="submission" date="2019-12" db="UniProtKB">
        <authorList>
            <consortium name="WormBaseParasite"/>
        </authorList>
    </citation>
    <scope>IDENTIFICATION</scope>
</reference>
<keyword evidence="3" id="KW-0808">Transferase</keyword>
<evidence type="ECO:0000256" key="5">
    <source>
        <dbReference type="ARBA" id="ARBA00022777"/>
    </source>
</evidence>
<dbReference type="GO" id="GO:0006364">
    <property type="term" value="P:rRNA processing"/>
    <property type="evidence" value="ECO:0007669"/>
    <property type="project" value="UniProtKB-KW"/>
</dbReference>
<evidence type="ECO:0000256" key="1">
    <source>
        <dbReference type="ARBA" id="ARBA00022517"/>
    </source>
</evidence>
<dbReference type="GO" id="GO:0004017">
    <property type="term" value="F:AMP kinase activity"/>
    <property type="evidence" value="ECO:0007669"/>
    <property type="project" value="InterPro"/>
</dbReference>
<dbReference type="SUPFAM" id="SSF52540">
    <property type="entry name" value="P-loop containing nucleoside triphosphate hydrolases"/>
    <property type="match status" value="1"/>
</dbReference>
<protein>
    <submittedName>
        <fullName evidence="9">Uncharacterized protein</fullName>
    </submittedName>
</protein>
<dbReference type="Proteomes" id="UP000046395">
    <property type="component" value="Unassembled WGS sequence"/>
</dbReference>
<evidence type="ECO:0000256" key="7">
    <source>
        <dbReference type="SAM" id="Phobius"/>
    </source>
</evidence>
<evidence type="ECO:0000256" key="6">
    <source>
        <dbReference type="ARBA" id="ARBA00022840"/>
    </source>
</evidence>
<dbReference type="InterPro" id="IPR020618">
    <property type="entry name" value="Adenyl_kinase_AK6"/>
</dbReference>
<keyword evidence="7" id="KW-0812">Transmembrane</keyword>
<keyword evidence="7" id="KW-1133">Transmembrane helix</keyword>
<feature type="transmembrane region" description="Helical" evidence="7">
    <location>
        <begin position="12"/>
        <end position="34"/>
    </location>
</feature>
<keyword evidence="2" id="KW-0698">rRNA processing</keyword>
<keyword evidence="8" id="KW-1185">Reference proteome</keyword>
<dbReference type="PANTHER" id="PTHR12595">
    <property type="entry name" value="POS9-ACTIVATING FACTOR FAP7-RELATED"/>
    <property type="match status" value="1"/>
</dbReference>
<dbReference type="GO" id="GO:0005524">
    <property type="term" value="F:ATP binding"/>
    <property type="evidence" value="ECO:0007669"/>
    <property type="project" value="UniProtKB-KW"/>
</dbReference>
<keyword evidence="4" id="KW-0547">Nucleotide-binding</keyword>
<dbReference type="WBParaSite" id="TMUE_3000011822.1">
    <property type="protein sequence ID" value="TMUE_3000011822.1"/>
    <property type="gene ID" value="WBGene00287594"/>
</dbReference>
<keyword evidence="5" id="KW-0418">Kinase</keyword>